<reference evidence="1" key="2">
    <citation type="journal article" date="2019" name="IMA Fungus">
        <title>Genome sequencing and comparison of five Tilletia species to identify candidate genes for the detection of regulated species infecting wheat.</title>
        <authorList>
            <person name="Nguyen H.D.T."/>
            <person name="Sultana T."/>
            <person name="Kesanakurti P."/>
            <person name="Hambleton S."/>
        </authorList>
    </citation>
    <scope>NUCLEOTIDE SEQUENCE</scope>
    <source>
        <strain evidence="1">DAOMC 238032</strain>
    </source>
</reference>
<dbReference type="Proteomes" id="UP000077671">
    <property type="component" value="Unassembled WGS sequence"/>
</dbReference>
<dbReference type="AlphaFoldDB" id="A0A177V7M0"/>
<comment type="caution">
    <text evidence="1">The sequence shown here is derived from an EMBL/GenBank/DDBJ whole genome shotgun (WGS) entry which is preliminary data.</text>
</comment>
<sequence>MEEYDVGMNSADLGGRTANYDEKLDRELAGIVALTVSSTVYNTVRQAGTPDKSSLLVRAIVNHVQRYHYCQVTLVKDYRALHSHHHIWAASIRP</sequence>
<dbReference type="EMBL" id="LWDD02001413">
    <property type="protein sequence ID" value="KAE8248291.1"/>
    <property type="molecule type" value="Genomic_DNA"/>
</dbReference>
<name>A0A177V7M0_9BASI</name>
<evidence type="ECO:0000313" key="1">
    <source>
        <dbReference type="EMBL" id="KAE8248291.1"/>
    </source>
</evidence>
<reference evidence="1" key="1">
    <citation type="submission" date="2016-04" db="EMBL/GenBank/DDBJ databases">
        <authorList>
            <person name="Nguyen H.D."/>
            <person name="Kesanakurti P."/>
            <person name="Cullis J."/>
            <person name="Levesque C.A."/>
            <person name="Hambleton S."/>
        </authorList>
    </citation>
    <scope>NUCLEOTIDE SEQUENCE</scope>
    <source>
        <strain evidence="1">DAOMC 238032</strain>
    </source>
</reference>
<organism evidence="1 2">
    <name type="scientific">Tilletia caries</name>
    <name type="common">wheat bunt fungus</name>
    <dbReference type="NCBI Taxonomy" id="13290"/>
    <lineage>
        <taxon>Eukaryota</taxon>
        <taxon>Fungi</taxon>
        <taxon>Dikarya</taxon>
        <taxon>Basidiomycota</taxon>
        <taxon>Ustilaginomycotina</taxon>
        <taxon>Exobasidiomycetes</taxon>
        <taxon>Tilletiales</taxon>
        <taxon>Tilletiaceae</taxon>
        <taxon>Tilletia</taxon>
    </lineage>
</organism>
<protein>
    <submittedName>
        <fullName evidence="1">Uncharacterized protein</fullName>
    </submittedName>
</protein>
<gene>
    <name evidence="1" type="ORF">A4X03_0g6817</name>
</gene>
<evidence type="ECO:0000313" key="2">
    <source>
        <dbReference type="Proteomes" id="UP000077671"/>
    </source>
</evidence>
<proteinExistence type="predicted"/>
<accession>A0A177V7M0</accession>